<sequence>MDGHGFFIATYLGTELGLLISGEKERNPFQEITFQTMFFYRNKQCFFLRHAVITACLTGYHKSFIRFPLRKKR</sequence>
<reference evidence="1" key="1">
    <citation type="submission" date="2018-05" db="EMBL/GenBank/DDBJ databases">
        <authorList>
            <person name="Lanie J.A."/>
            <person name="Ng W.-L."/>
            <person name="Kazmierczak K.M."/>
            <person name="Andrzejewski T.M."/>
            <person name="Davidsen T.M."/>
            <person name="Wayne K.J."/>
            <person name="Tettelin H."/>
            <person name="Glass J.I."/>
            <person name="Rusch D."/>
            <person name="Podicherti R."/>
            <person name="Tsui H.-C.T."/>
            <person name="Winkler M.E."/>
        </authorList>
    </citation>
    <scope>NUCLEOTIDE SEQUENCE</scope>
</reference>
<dbReference type="AlphaFoldDB" id="A0A381TRW5"/>
<gene>
    <name evidence="1" type="ORF">METZ01_LOCUS71055</name>
</gene>
<accession>A0A381TRW5</accession>
<proteinExistence type="predicted"/>
<dbReference type="EMBL" id="UINC01004976">
    <property type="protein sequence ID" value="SVA18201.1"/>
    <property type="molecule type" value="Genomic_DNA"/>
</dbReference>
<protein>
    <submittedName>
        <fullName evidence="1">Uncharacterized protein</fullName>
    </submittedName>
</protein>
<name>A0A381TRW5_9ZZZZ</name>
<organism evidence="1">
    <name type="scientific">marine metagenome</name>
    <dbReference type="NCBI Taxonomy" id="408172"/>
    <lineage>
        <taxon>unclassified sequences</taxon>
        <taxon>metagenomes</taxon>
        <taxon>ecological metagenomes</taxon>
    </lineage>
</organism>
<evidence type="ECO:0000313" key="1">
    <source>
        <dbReference type="EMBL" id="SVA18201.1"/>
    </source>
</evidence>